<dbReference type="PANTHER" id="PTHR11388:SF87">
    <property type="entry name" value="SOLUTE CARRIER ORGANIC ANION TRANSPORTER FAMILY MEMBER 2B1"/>
    <property type="match status" value="1"/>
</dbReference>
<feature type="transmembrane region" description="Helical" evidence="3">
    <location>
        <begin position="62"/>
        <end position="83"/>
    </location>
</feature>
<feature type="non-terminal residue" evidence="6">
    <location>
        <position position="270"/>
    </location>
</feature>
<reference evidence="6" key="1">
    <citation type="submission" date="2025-08" db="UniProtKB">
        <authorList>
            <consortium name="RefSeq"/>
        </authorList>
    </citation>
    <scope>IDENTIFICATION</scope>
    <source>
        <tissue evidence="6">Liver</tissue>
    </source>
</reference>
<organism evidence="5 6">
    <name type="scientific">Python bivittatus</name>
    <name type="common">Burmese python</name>
    <name type="synonym">Python molurus bivittatus</name>
    <dbReference type="NCBI Taxonomy" id="176946"/>
    <lineage>
        <taxon>Eukaryota</taxon>
        <taxon>Metazoa</taxon>
        <taxon>Chordata</taxon>
        <taxon>Craniata</taxon>
        <taxon>Vertebrata</taxon>
        <taxon>Euteleostomi</taxon>
        <taxon>Lepidosauria</taxon>
        <taxon>Squamata</taxon>
        <taxon>Bifurcata</taxon>
        <taxon>Unidentata</taxon>
        <taxon>Episquamata</taxon>
        <taxon>Toxicofera</taxon>
        <taxon>Serpentes</taxon>
        <taxon>Henophidia</taxon>
        <taxon>Pythonidae</taxon>
        <taxon>Python</taxon>
    </lineage>
</organism>
<dbReference type="GO" id="GO:0016324">
    <property type="term" value="C:apical plasma membrane"/>
    <property type="evidence" value="ECO:0007669"/>
    <property type="project" value="TreeGrafter"/>
</dbReference>
<feature type="transmembrane region" description="Helical" evidence="3">
    <location>
        <begin position="90"/>
        <end position="111"/>
    </location>
</feature>
<dbReference type="GO" id="GO:0006811">
    <property type="term" value="P:monoatomic ion transport"/>
    <property type="evidence" value="ECO:0007669"/>
    <property type="project" value="UniProtKB-KW"/>
</dbReference>
<keyword evidence="3" id="KW-0472">Membrane</keyword>
<evidence type="ECO:0000313" key="6">
    <source>
        <dbReference type="RefSeq" id="XP_007443705.2"/>
    </source>
</evidence>
<protein>
    <recommendedName>
        <fullName evidence="3">Solute carrier organic anion transporter family member</fullName>
    </recommendedName>
</protein>
<comment type="similarity">
    <text evidence="3">Belongs to the organo anion transporter (TC 2.A.60) family.</text>
</comment>
<keyword evidence="5" id="KW-1185">Reference proteome</keyword>
<sequence length="270" mass="29637">MPDESKGSFGRFCCSNPFHTIKFFVFCQGFLQLSQLMTSGYMKSSISTIEKRFGLSSQTSGLVASFHEIGNTMLIIFVSYFGSRVHRPRVIGCGAILVSVAGLVISLPHFVSGPYEYDHSISGSSGNTTDICLPHRKAPVTDVCTDGQRESDVVLMLLLFGQTLLGIGGVPIQPFGISYIDDYASATNSPLYIGFLFAATALGPAIAFILGSIMLRFYVDIDKVSAMEIHITNKDPRWVGAWWLGFIFAASMVAISSIPYFFFPREMLRE</sequence>
<comment type="subcellular location">
    <subcellularLocation>
        <location evidence="3">Cell membrane</location>
        <topology evidence="3">Multi-pass membrane protein</topology>
    </subcellularLocation>
    <subcellularLocation>
        <location evidence="1">Membrane</location>
        <topology evidence="1">Multi-pass membrane protein</topology>
    </subcellularLocation>
</comment>
<dbReference type="GO" id="GO:0016323">
    <property type="term" value="C:basolateral plasma membrane"/>
    <property type="evidence" value="ECO:0007669"/>
    <property type="project" value="TreeGrafter"/>
</dbReference>
<dbReference type="GeneID" id="103060258"/>
<accession>A0A9F2WIN2</accession>
<evidence type="ECO:0000256" key="1">
    <source>
        <dbReference type="ARBA" id="ARBA00004141"/>
    </source>
</evidence>
<dbReference type="PROSITE" id="PS50850">
    <property type="entry name" value="MFS"/>
    <property type="match status" value="1"/>
</dbReference>
<dbReference type="GO" id="GO:0015347">
    <property type="term" value="F:sodium-independent organic anion transmembrane transporter activity"/>
    <property type="evidence" value="ECO:0007669"/>
    <property type="project" value="TreeGrafter"/>
</dbReference>
<feature type="domain" description="Major facilitator superfamily (MFS) profile" evidence="4">
    <location>
        <begin position="21"/>
        <end position="270"/>
    </location>
</feature>
<evidence type="ECO:0000313" key="5">
    <source>
        <dbReference type="Proteomes" id="UP000695026"/>
    </source>
</evidence>
<dbReference type="Gene3D" id="1.20.1250.20">
    <property type="entry name" value="MFS general substrate transporter like domains"/>
    <property type="match status" value="1"/>
</dbReference>
<dbReference type="AlphaFoldDB" id="A0A9F2WIN2"/>
<dbReference type="GO" id="GO:0015125">
    <property type="term" value="F:bile acid transmembrane transporter activity"/>
    <property type="evidence" value="ECO:0007669"/>
    <property type="project" value="TreeGrafter"/>
</dbReference>
<gene>
    <name evidence="6" type="primary">LOC103060258</name>
</gene>
<dbReference type="OrthoDB" id="5062115at2759"/>
<evidence type="ECO:0000256" key="3">
    <source>
        <dbReference type="RuleBase" id="RU362056"/>
    </source>
</evidence>
<dbReference type="NCBIfam" id="TIGR00805">
    <property type="entry name" value="oat"/>
    <property type="match status" value="1"/>
</dbReference>
<dbReference type="InterPro" id="IPR004156">
    <property type="entry name" value="OATP"/>
</dbReference>
<keyword evidence="3" id="KW-0812">Transmembrane</keyword>
<dbReference type="SUPFAM" id="SSF103473">
    <property type="entry name" value="MFS general substrate transporter"/>
    <property type="match status" value="1"/>
</dbReference>
<dbReference type="OMA" id="AMEIHIT"/>
<dbReference type="InterPro" id="IPR020846">
    <property type="entry name" value="MFS_dom"/>
</dbReference>
<dbReference type="KEGG" id="pbi:103060258"/>
<proteinExistence type="inferred from homology"/>
<name>A0A9F2WIN2_PYTBI</name>
<feature type="transmembrane region" description="Helical" evidence="3">
    <location>
        <begin position="192"/>
        <end position="219"/>
    </location>
</feature>
<dbReference type="PANTHER" id="PTHR11388">
    <property type="entry name" value="ORGANIC ANION TRANSPORTER"/>
    <property type="match status" value="1"/>
</dbReference>
<dbReference type="InterPro" id="IPR036259">
    <property type="entry name" value="MFS_trans_sf"/>
</dbReference>
<feature type="transmembrane region" description="Helical" evidence="3">
    <location>
        <begin position="239"/>
        <end position="263"/>
    </location>
</feature>
<evidence type="ECO:0000256" key="2">
    <source>
        <dbReference type="ARBA" id="ARBA00023157"/>
    </source>
</evidence>
<dbReference type="Proteomes" id="UP000695026">
    <property type="component" value="Unplaced"/>
</dbReference>
<keyword evidence="3" id="KW-0813">Transport</keyword>
<dbReference type="Pfam" id="PF03137">
    <property type="entry name" value="OATP"/>
    <property type="match status" value="1"/>
</dbReference>
<evidence type="ECO:0000259" key="4">
    <source>
        <dbReference type="PROSITE" id="PS50850"/>
    </source>
</evidence>
<keyword evidence="3" id="KW-0406">Ion transport</keyword>
<feature type="transmembrane region" description="Helical" evidence="3">
    <location>
        <begin position="155"/>
        <end position="180"/>
    </location>
</feature>
<keyword evidence="3" id="KW-1133">Transmembrane helix</keyword>
<dbReference type="GO" id="GO:0043252">
    <property type="term" value="P:sodium-independent organic anion transport"/>
    <property type="evidence" value="ECO:0007669"/>
    <property type="project" value="TreeGrafter"/>
</dbReference>
<keyword evidence="2" id="KW-1015">Disulfide bond</keyword>
<comment type="caution">
    <text evidence="3">Lacks conserved residue(s) required for the propagation of feature annotation.</text>
</comment>
<dbReference type="RefSeq" id="XP_007443705.2">
    <property type="nucleotide sequence ID" value="XM_007443643.2"/>
</dbReference>